<name>A0ABD0M844_9CAEN</name>
<feature type="non-terminal residue" evidence="1">
    <location>
        <position position="1"/>
    </location>
</feature>
<proteinExistence type="predicted"/>
<evidence type="ECO:0000313" key="2">
    <source>
        <dbReference type="Proteomes" id="UP001519460"/>
    </source>
</evidence>
<accession>A0ABD0M844</accession>
<dbReference type="EMBL" id="JACVVK020000004">
    <property type="protein sequence ID" value="KAK7507537.1"/>
    <property type="molecule type" value="Genomic_DNA"/>
</dbReference>
<dbReference type="Proteomes" id="UP001519460">
    <property type="component" value="Unassembled WGS sequence"/>
</dbReference>
<protein>
    <submittedName>
        <fullName evidence="1">Uncharacterized protein</fullName>
    </submittedName>
</protein>
<dbReference type="AlphaFoldDB" id="A0ABD0M844"/>
<organism evidence="1 2">
    <name type="scientific">Batillaria attramentaria</name>
    <dbReference type="NCBI Taxonomy" id="370345"/>
    <lineage>
        <taxon>Eukaryota</taxon>
        <taxon>Metazoa</taxon>
        <taxon>Spiralia</taxon>
        <taxon>Lophotrochozoa</taxon>
        <taxon>Mollusca</taxon>
        <taxon>Gastropoda</taxon>
        <taxon>Caenogastropoda</taxon>
        <taxon>Sorbeoconcha</taxon>
        <taxon>Cerithioidea</taxon>
        <taxon>Batillariidae</taxon>
        <taxon>Batillaria</taxon>
    </lineage>
</organism>
<sequence length="157" mass="17592">NIEHRRTRHILKIELARKLSLCCAGDFPLWDTAQTRYGTCVYTEIVRKATQAEEVAVHLTLFQECRKAEVRAVRDRGCAVAINHKMSPRARQGVSLPSCVGRLECMLYGVFLTNPNLNFKAPERPFTDGSSCSVSAINLNQFKRHYFSCGGTVTLTG</sequence>
<evidence type="ECO:0000313" key="1">
    <source>
        <dbReference type="EMBL" id="KAK7507537.1"/>
    </source>
</evidence>
<gene>
    <name evidence="1" type="ORF">BaRGS_00001472</name>
</gene>
<keyword evidence="2" id="KW-1185">Reference proteome</keyword>
<comment type="caution">
    <text evidence="1">The sequence shown here is derived from an EMBL/GenBank/DDBJ whole genome shotgun (WGS) entry which is preliminary data.</text>
</comment>
<reference evidence="1 2" key="1">
    <citation type="journal article" date="2023" name="Sci. Data">
        <title>Genome assembly of the Korean intertidal mud-creeper Batillaria attramentaria.</title>
        <authorList>
            <person name="Patra A.K."/>
            <person name="Ho P.T."/>
            <person name="Jun S."/>
            <person name="Lee S.J."/>
            <person name="Kim Y."/>
            <person name="Won Y.J."/>
        </authorList>
    </citation>
    <scope>NUCLEOTIDE SEQUENCE [LARGE SCALE GENOMIC DNA]</scope>
    <source>
        <strain evidence="1">Wonlab-2016</strain>
    </source>
</reference>